<gene>
    <name evidence="2" type="ORF">GPX89_36840</name>
</gene>
<evidence type="ECO:0000313" key="3">
    <source>
        <dbReference type="Proteomes" id="UP000466794"/>
    </source>
</evidence>
<dbReference type="Proteomes" id="UP000466794">
    <property type="component" value="Unassembled WGS sequence"/>
</dbReference>
<dbReference type="AlphaFoldDB" id="A0A7K1V8K5"/>
<evidence type="ECO:0000313" key="2">
    <source>
        <dbReference type="EMBL" id="MVU82789.1"/>
    </source>
</evidence>
<feature type="region of interest" description="Disordered" evidence="1">
    <location>
        <begin position="50"/>
        <end position="71"/>
    </location>
</feature>
<organism evidence="2 3">
    <name type="scientific">Nocardia terrae</name>
    <dbReference type="NCBI Taxonomy" id="2675851"/>
    <lineage>
        <taxon>Bacteria</taxon>
        <taxon>Bacillati</taxon>
        <taxon>Actinomycetota</taxon>
        <taxon>Actinomycetes</taxon>
        <taxon>Mycobacteriales</taxon>
        <taxon>Nocardiaceae</taxon>
        <taxon>Nocardia</taxon>
    </lineage>
</organism>
<comment type="caution">
    <text evidence="2">The sequence shown here is derived from an EMBL/GenBank/DDBJ whole genome shotgun (WGS) entry which is preliminary data.</text>
</comment>
<accession>A0A7K1V8K5</accession>
<proteinExistence type="predicted"/>
<reference evidence="2 3" key="1">
    <citation type="submission" date="2019-12" db="EMBL/GenBank/DDBJ databases">
        <title>Nocardia sp. nov. ET3-3 isolated from soil.</title>
        <authorList>
            <person name="Kanchanasin P."/>
            <person name="Tanasupawat S."/>
            <person name="Yuki M."/>
            <person name="Kudo T."/>
        </authorList>
    </citation>
    <scope>NUCLEOTIDE SEQUENCE [LARGE SCALE GENOMIC DNA]</scope>
    <source>
        <strain evidence="2 3">ET3-3</strain>
    </source>
</reference>
<dbReference type="RefSeq" id="WP_157392349.1">
    <property type="nucleotide sequence ID" value="NZ_WRPP01000010.1"/>
</dbReference>
<keyword evidence="3" id="KW-1185">Reference proteome</keyword>
<protein>
    <submittedName>
        <fullName evidence="2">Uncharacterized protein</fullName>
    </submittedName>
</protein>
<name>A0A7K1V8K5_9NOCA</name>
<evidence type="ECO:0000256" key="1">
    <source>
        <dbReference type="SAM" id="MobiDB-lite"/>
    </source>
</evidence>
<sequence>MPATCPECSWPAPTLVSAHGDLRYLRCVCGKWLIEEHAVVIAAAGDSAFAESGDPARAGIGHAETSSRLRQ</sequence>
<dbReference type="EMBL" id="WRPP01000010">
    <property type="protein sequence ID" value="MVU82789.1"/>
    <property type="molecule type" value="Genomic_DNA"/>
</dbReference>